<accession>A0A3M2M157</accession>
<sequence length="475" mass="52558">MPFPAHTRVTVHGPADDVRRLARSAAAVDEAMVPTDQFHEWFTDRGRRNRYQVRRAPIDRLHGWRTDPATGNLEHLSGRFFSVQGLEVSTAHRETREWAQPIIVQPEVGILGILVKEFGGVLHCLMQAKTEPGNVNALQLSPTVQATRSNYTRVHRGNAIPYLEYFDGEDAARVMVHTLQSEQGASFLHKRNRNMVVEATGDVPVRDGFCWLTLGQLNALLAKDNLVHMDARSVMSVIPVAAPPAAASAPDDFRGALARSLADQPRHHTGLLSWFTGVKSRRALDRRLVPLDSIGGWRREADRISHESGKYFSVIGVDVEASDREVPSWSQPLLAPARRGVLGLLTRRVDGVLEVLVQARTEAGTLDVVELAPSVQCVPENYEGVGGRLAPGLLGQIPSGPDPRIRFDAIHSEEGGRFYHAENRYVIAEIGGDFPEELPDGHAWATVRELNELVRHGHYLNVEARCLLACLHSLL</sequence>
<dbReference type="RefSeq" id="WP_122195403.1">
    <property type="nucleotide sequence ID" value="NZ_JBHSKC010000013.1"/>
</dbReference>
<reference evidence="2 3" key="1">
    <citation type="submission" date="2018-10" db="EMBL/GenBank/DDBJ databases">
        <title>Isolation from soil.</title>
        <authorList>
            <person name="Hu J."/>
        </authorList>
    </citation>
    <scope>NUCLEOTIDE SEQUENCE [LARGE SCALE GENOMIC DNA]</scope>
    <source>
        <strain evidence="2 3">NEAU-Ht49</strain>
    </source>
</reference>
<keyword evidence="3" id="KW-1185">Reference proteome</keyword>
<dbReference type="GO" id="GO:0016829">
    <property type="term" value="F:lyase activity"/>
    <property type="evidence" value="ECO:0007669"/>
    <property type="project" value="InterPro"/>
</dbReference>
<dbReference type="EMBL" id="RFFG01000027">
    <property type="protein sequence ID" value="RMI43172.1"/>
    <property type="molecule type" value="Genomic_DNA"/>
</dbReference>
<dbReference type="AlphaFoldDB" id="A0A3M2M157"/>
<gene>
    <name evidence="2" type="ORF">EBO15_17200</name>
</gene>
<dbReference type="InterPro" id="IPR005212">
    <property type="entry name" value="EvaA-like"/>
</dbReference>
<evidence type="ECO:0000313" key="3">
    <source>
        <dbReference type="Proteomes" id="UP000282674"/>
    </source>
</evidence>
<dbReference type="Pfam" id="PF03559">
    <property type="entry name" value="Hexose_dehydrat"/>
    <property type="match status" value="2"/>
</dbReference>
<organism evidence="2 3">
    <name type="scientific">Actinomadura harenae</name>
    <dbReference type="NCBI Taxonomy" id="2483351"/>
    <lineage>
        <taxon>Bacteria</taxon>
        <taxon>Bacillati</taxon>
        <taxon>Actinomycetota</taxon>
        <taxon>Actinomycetes</taxon>
        <taxon>Streptosporangiales</taxon>
        <taxon>Thermomonosporaceae</taxon>
        <taxon>Actinomadura</taxon>
    </lineage>
</organism>
<feature type="domain" description="dTDP-4-dehydro-6-deoxy-alpha-D-glucopyranose 2,3-dehydratase" evidence="1">
    <location>
        <begin position="36"/>
        <end position="237"/>
    </location>
</feature>
<comment type="caution">
    <text evidence="2">The sequence shown here is derived from an EMBL/GenBank/DDBJ whole genome shotgun (WGS) entry which is preliminary data.</text>
</comment>
<dbReference type="OrthoDB" id="9814961at2"/>
<protein>
    <submittedName>
        <fullName evidence="2">NDP-hexose 2,3-dehydratase</fullName>
    </submittedName>
</protein>
<proteinExistence type="predicted"/>
<evidence type="ECO:0000259" key="1">
    <source>
        <dbReference type="Pfam" id="PF03559"/>
    </source>
</evidence>
<evidence type="ECO:0000313" key="2">
    <source>
        <dbReference type="EMBL" id="RMI43172.1"/>
    </source>
</evidence>
<feature type="domain" description="dTDP-4-dehydro-6-deoxy-alpha-D-glucopyranose 2,3-dehydratase" evidence="1">
    <location>
        <begin position="271"/>
        <end position="471"/>
    </location>
</feature>
<name>A0A3M2M157_9ACTN</name>
<dbReference type="Gene3D" id="3.90.79.40">
    <property type="entry name" value="EvaA sugar 2,3-dehydratase subunit"/>
    <property type="match status" value="2"/>
</dbReference>
<dbReference type="InterPro" id="IPR038153">
    <property type="entry name" value="EvaA-like_sf"/>
</dbReference>
<dbReference type="Proteomes" id="UP000282674">
    <property type="component" value="Unassembled WGS sequence"/>
</dbReference>